<dbReference type="Gene3D" id="6.10.140.1350">
    <property type="match status" value="1"/>
</dbReference>
<evidence type="ECO:0000313" key="10">
    <source>
        <dbReference type="EMBL" id="KAJ8903600.1"/>
    </source>
</evidence>
<accession>A0AAV8UM05</accession>
<sequence length="469" mass="48919">MKGFGTSFGGGAGAPAPAAGGGGLFGSTPSQAQPGGTTSLFGTPAAAPAAGGLFSSPASSSGGLFSTPAPAGGGLFSNPASSSGGLFSTPAGPATGSLFSTPAQPARGGGLFSTPAQAGSAPSLFGNGGGGTGLFGSTTQTPPKSLGVSGGFAQSTPAGGGLFSSGYNFNRSPTTPQQLSPIQQAPATFPESTNFSDLPEDFKVKLLALEKYIKEQRLASARLRQRLETSETSLSSVKDQCDSVSRLIAKAKNALDSDKLQAEQLKVDVRSELKNAETATVTFESARSNPGTNAKLVQYIMPFFFTTIQELEFRGNNYKRHIEEVEDYLRSQQPAKPKTQIVEDILQRLHDYFLAVASQMGAQHDTVQELKDDYLAQLRHRIPDAVDPFEEAAKKEAATKLKERSAALMATEQAMKAFQAQAQPNQAASPTQLQMATPATGGLLNPVPTPTTNLSLDIPGDRDALRRKR</sequence>
<dbReference type="PANTHER" id="PTHR13437">
    <property type="entry name" value="NUCLEOPORIN P58/P45 NUCLEOPORIN-LIKE PROTEIN 1"/>
    <property type="match status" value="1"/>
</dbReference>
<keyword evidence="3" id="KW-0509">mRNA transport</keyword>
<proteinExistence type="predicted"/>
<protein>
    <recommendedName>
        <fullName evidence="12">Nucleoporin Nup54 alpha-helical domain-containing protein</fullName>
    </recommendedName>
</protein>
<comment type="caution">
    <text evidence="10">The sequence shown here is derived from an EMBL/GenBank/DDBJ whole genome shotgun (WGS) entry which is preliminary data.</text>
</comment>
<dbReference type="GO" id="GO:0008139">
    <property type="term" value="F:nuclear localization sequence binding"/>
    <property type="evidence" value="ECO:0007669"/>
    <property type="project" value="InterPro"/>
</dbReference>
<keyword evidence="2" id="KW-0813">Transport</keyword>
<evidence type="ECO:0000256" key="4">
    <source>
        <dbReference type="ARBA" id="ARBA00022927"/>
    </source>
</evidence>
<feature type="compositionally biased region" description="Basic and acidic residues" evidence="9">
    <location>
        <begin position="459"/>
        <end position="469"/>
    </location>
</feature>
<dbReference type="GO" id="GO:0015031">
    <property type="term" value="P:protein transport"/>
    <property type="evidence" value="ECO:0007669"/>
    <property type="project" value="UniProtKB-KW"/>
</dbReference>
<keyword evidence="8" id="KW-0175">Coiled coil</keyword>
<evidence type="ECO:0000256" key="9">
    <source>
        <dbReference type="SAM" id="MobiDB-lite"/>
    </source>
</evidence>
<name>A0AAV8UM05_9RHOD</name>
<dbReference type="PANTHER" id="PTHR13437:SF2">
    <property type="entry name" value="NUCLEOPORIN P58_P45"/>
    <property type="match status" value="1"/>
</dbReference>
<dbReference type="GO" id="GO:0051028">
    <property type="term" value="P:mRNA transport"/>
    <property type="evidence" value="ECO:0007669"/>
    <property type="project" value="UniProtKB-KW"/>
</dbReference>
<evidence type="ECO:0008006" key="12">
    <source>
        <dbReference type="Google" id="ProtNLM"/>
    </source>
</evidence>
<dbReference type="AlphaFoldDB" id="A0AAV8UM05"/>
<dbReference type="Proteomes" id="UP001157974">
    <property type="component" value="Unassembled WGS sequence"/>
</dbReference>
<comment type="subcellular location">
    <subcellularLocation>
        <location evidence="1">Nucleus</location>
        <location evidence="1">Nuclear pore complex</location>
    </subcellularLocation>
</comment>
<feature type="coiled-coil region" evidence="8">
    <location>
        <begin position="248"/>
        <end position="279"/>
    </location>
</feature>
<reference evidence="10 11" key="1">
    <citation type="journal article" date="2023" name="Nat. Commun.">
        <title>Origin of minicircular mitochondrial genomes in red algae.</title>
        <authorList>
            <person name="Lee Y."/>
            <person name="Cho C.H."/>
            <person name="Lee Y.M."/>
            <person name="Park S.I."/>
            <person name="Yang J.H."/>
            <person name="West J.A."/>
            <person name="Bhattacharya D."/>
            <person name="Yoon H.S."/>
        </authorList>
    </citation>
    <scope>NUCLEOTIDE SEQUENCE [LARGE SCALE GENOMIC DNA]</scope>
    <source>
        <strain evidence="10 11">CCMP1338</strain>
        <tissue evidence="10">Whole cell</tissue>
    </source>
</reference>
<organism evidence="10 11">
    <name type="scientific">Rhodosorus marinus</name>
    <dbReference type="NCBI Taxonomy" id="101924"/>
    <lineage>
        <taxon>Eukaryota</taxon>
        <taxon>Rhodophyta</taxon>
        <taxon>Stylonematophyceae</taxon>
        <taxon>Stylonematales</taxon>
        <taxon>Stylonemataceae</taxon>
        <taxon>Rhodosorus</taxon>
    </lineage>
</organism>
<evidence type="ECO:0000256" key="7">
    <source>
        <dbReference type="ARBA" id="ARBA00023242"/>
    </source>
</evidence>
<keyword evidence="6" id="KW-0906">Nuclear pore complex</keyword>
<evidence type="ECO:0000256" key="6">
    <source>
        <dbReference type="ARBA" id="ARBA00023132"/>
    </source>
</evidence>
<feature type="region of interest" description="Disordered" evidence="9">
    <location>
        <begin position="1"/>
        <end position="46"/>
    </location>
</feature>
<evidence type="ECO:0000256" key="2">
    <source>
        <dbReference type="ARBA" id="ARBA00022448"/>
    </source>
</evidence>
<gene>
    <name evidence="10" type="ORF">NDN08_004704</name>
</gene>
<feature type="region of interest" description="Disordered" evidence="9">
    <location>
        <begin position="437"/>
        <end position="469"/>
    </location>
</feature>
<dbReference type="GO" id="GO:0017056">
    <property type="term" value="F:structural constituent of nuclear pore"/>
    <property type="evidence" value="ECO:0007669"/>
    <property type="project" value="InterPro"/>
</dbReference>
<evidence type="ECO:0000313" key="11">
    <source>
        <dbReference type="Proteomes" id="UP001157974"/>
    </source>
</evidence>
<dbReference type="GO" id="GO:0005643">
    <property type="term" value="C:nuclear pore"/>
    <property type="evidence" value="ECO:0007669"/>
    <property type="project" value="UniProtKB-SubCell"/>
</dbReference>
<keyword evidence="4" id="KW-0653">Protein transport</keyword>
<evidence type="ECO:0000256" key="3">
    <source>
        <dbReference type="ARBA" id="ARBA00022816"/>
    </source>
</evidence>
<evidence type="ECO:0000256" key="5">
    <source>
        <dbReference type="ARBA" id="ARBA00023010"/>
    </source>
</evidence>
<keyword evidence="11" id="KW-1185">Reference proteome</keyword>
<dbReference type="InterPro" id="IPR024882">
    <property type="entry name" value="NUP58/p45/49"/>
</dbReference>
<evidence type="ECO:0000256" key="1">
    <source>
        <dbReference type="ARBA" id="ARBA00004567"/>
    </source>
</evidence>
<dbReference type="Pfam" id="PF15967">
    <property type="entry name" value="Nucleoporin_FG2"/>
    <property type="match status" value="1"/>
</dbReference>
<keyword evidence="5" id="KW-0811">Translocation</keyword>
<evidence type="ECO:0000256" key="8">
    <source>
        <dbReference type="SAM" id="Coils"/>
    </source>
</evidence>
<feature type="compositionally biased region" description="Gly residues" evidence="9">
    <location>
        <begin position="1"/>
        <end position="25"/>
    </location>
</feature>
<keyword evidence="7" id="KW-0539">Nucleus</keyword>
<dbReference type="EMBL" id="JAMWBK010000007">
    <property type="protein sequence ID" value="KAJ8903600.1"/>
    <property type="molecule type" value="Genomic_DNA"/>
</dbReference>